<dbReference type="InterPro" id="IPR002797">
    <property type="entry name" value="Polysacc_synth"/>
</dbReference>
<accession>A0A1F7V9V7</accession>
<evidence type="ECO:0000256" key="3">
    <source>
        <dbReference type="ARBA" id="ARBA00022692"/>
    </source>
</evidence>
<keyword evidence="4 6" id="KW-1133">Transmembrane helix</keyword>
<reference evidence="7 8" key="1">
    <citation type="journal article" date="2016" name="Nat. Commun.">
        <title>Thousands of microbial genomes shed light on interconnected biogeochemical processes in an aquifer system.</title>
        <authorList>
            <person name="Anantharaman K."/>
            <person name="Brown C.T."/>
            <person name="Hug L.A."/>
            <person name="Sharon I."/>
            <person name="Castelle C.J."/>
            <person name="Probst A.J."/>
            <person name="Thomas B.C."/>
            <person name="Singh A."/>
            <person name="Wilkins M.J."/>
            <person name="Karaoz U."/>
            <person name="Brodie E.L."/>
            <person name="Williams K.H."/>
            <person name="Hubbard S.S."/>
            <person name="Banfield J.F."/>
        </authorList>
    </citation>
    <scope>NUCLEOTIDE SEQUENCE [LARGE SCALE GENOMIC DNA]</scope>
</reference>
<protein>
    <submittedName>
        <fullName evidence="7">Uncharacterized protein</fullName>
    </submittedName>
</protein>
<feature type="transmembrane region" description="Helical" evidence="6">
    <location>
        <begin position="425"/>
        <end position="458"/>
    </location>
</feature>
<evidence type="ECO:0000256" key="1">
    <source>
        <dbReference type="ARBA" id="ARBA00004651"/>
    </source>
</evidence>
<feature type="transmembrane region" description="Helical" evidence="6">
    <location>
        <begin position="116"/>
        <end position="133"/>
    </location>
</feature>
<feature type="transmembrane region" description="Helical" evidence="6">
    <location>
        <begin position="364"/>
        <end position="386"/>
    </location>
</feature>
<dbReference type="AlphaFoldDB" id="A0A1F7V9V7"/>
<comment type="caution">
    <text evidence="7">The sequence shown here is derived from an EMBL/GenBank/DDBJ whole genome shotgun (WGS) entry which is preliminary data.</text>
</comment>
<dbReference type="EMBL" id="MGEP01000030">
    <property type="protein sequence ID" value="OGL87215.1"/>
    <property type="molecule type" value="Genomic_DNA"/>
</dbReference>
<dbReference type="GO" id="GO:0005886">
    <property type="term" value="C:plasma membrane"/>
    <property type="evidence" value="ECO:0007669"/>
    <property type="project" value="UniProtKB-SubCell"/>
</dbReference>
<feature type="transmembrane region" description="Helical" evidence="6">
    <location>
        <begin position="44"/>
        <end position="67"/>
    </location>
</feature>
<dbReference type="Proteomes" id="UP000178723">
    <property type="component" value="Unassembled WGS sequence"/>
</dbReference>
<dbReference type="Pfam" id="PF01943">
    <property type="entry name" value="Polysacc_synt"/>
    <property type="match status" value="1"/>
</dbReference>
<evidence type="ECO:0000256" key="2">
    <source>
        <dbReference type="ARBA" id="ARBA00022475"/>
    </source>
</evidence>
<gene>
    <name evidence="7" type="ORF">A3I40_03585</name>
</gene>
<evidence type="ECO:0000256" key="5">
    <source>
        <dbReference type="ARBA" id="ARBA00023136"/>
    </source>
</evidence>
<evidence type="ECO:0000313" key="8">
    <source>
        <dbReference type="Proteomes" id="UP000178723"/>
    </source>
</evidence>
<evidence type="ECO:0000313" key="7">
    <source>
        <dbReference type="EMBL" id="OGL87215.1"/>
    </source>
</evidence>
<sequence length="492" mass="53920">MPSPENIAKNTTYLTVALVVQKILSFFFFLFIAKTLGNGGTGEYVAAFSLSSIFGVFADFGLGPVLIRELAHDESKSVIYLGNIIAIKLWLSVIAFGALVGTVYAVRLLGGGHPPLALIIVAGAVMIVDSFALTGTSVFRGRQNLWFESIVVILNKVLILGLGLVALYLWPSALNVALTILAGSIVSFFALTYFLNRELHLSWRPRLNKIVILELKKLALPFALANIFAAVYAYSDSVLLSFLKGSQAVGIYSVAAKTMNAFQFIPMAFMAAVFPAMSYYHRHAPERLRDIFEQSFRYLLLISAPLAIGLFVLADQFVAQLGADYWPAALAVRILVPSLVFVFLSFPLGALLNAANRQHWQTAVIGLSMIINIGLNIWLIPALSYIGASWSWFITNAAVLLIGLWLARLVVAYRIWPLVKSLGRVLVSVAVMGWATLAMTAFMPLLLVVLLSGIIYTAGLFALRELSLADVQYFWGLFHRREAELITVSSSE</sequence>
<keyword evidence="5 6" id="KW-0472">Membrane</keyword>
<evidence type="ECO:0000256" key="4">
    <source>
        <dbReference type="ARBA" id="ARBA00022989"/>
    </source>
</evidence>
<dbReference type="PANTHER" id="PTHR30250:SF11">
    <property type="entry name" value="O-ANTIGEN TRANSPORTER-RELATED"/>
    <property type="match status" value="1"/>
</dbReference>
<feature type="transmembrane region" description="Helical" evidence="6">
    <location>
        <begin position="176"/>
        <end position="196"/>
    </location>
</feature>
<comment type="subcellular location">
    <subcellularLocation>
        <location evidence="1">Cell membrane</location>
        <topology evidence="1">Multi-pass membrane protein</topology>
    </subcellularLocation>
</comment>
<dbReference type="CDD" id="cd13128">
    <property type="entry name" value="MATE_Wzx_like"/>
    <property type="match status" value="1"/>
</dbReference>
<feature type="transmembrane region" description="Helical" evidence="6">
    <location>
        <begin position="298"/>
        <end position="319"/>
    </location>
</feature>
<dbReference type="STRING" id="1802407.A3I40_03585"/>
<evidence type="ECO:0000256" key="6">
    <source>
        <dbReference type="SAM" id="Phobius"/>
    </source>
</evidence>
<feature type="transmembrane region" description="Helical" evidence="6">
    <location>
        <begin position="254"/>
        <end position="277"/>
    </location>
</feature>
<proteinExistence type="predicted"/>
<keyword evidence="2" id="KW-1003">Cell membrane</keyword>
<feature type="transmembrane region" description="Helical" evidence="6">
    <location>
        <begin position="145"/>
        <end position="170"/>
    </location>
</feature>
<feature type="transmembrane region" description="Helical" evidence="6">
    <location>
        <begin position="79"/>
        <end position="104"/>
    </location>
</feature>
<feature type="transmembrane region" description="Helical" evidence="6">
    <location>
        <begin position="217"/>
        <end position="234"/>
    </location>
</feature>
<feature type="transmembrane region" description="Helical" evidence="6">
    <location>
        <begin position="12"/>
        <end position="32"/>
    </location>
</feature>
<keyword evidence="3 6" id="KW-0812">Transmembrane</keyword>
<dbReference type="PANTHER" id="PTHR30250">
    <property type="entry name" value="PST FAMILY PREDICTED COLANIC ACID TRANSPORTER"/>
    <property type="match status" value="1"/>
</dbReference>
<name>A0A1F7V9V7_9BACT</name>
<feature type="transmembrane region" description="Helical" evidence="6">
    <location>
        <begin position="325"/>
        <end position="352"/>
    </location>
</feature>
<dbReference type="InterPro" id="IPR050833">
    <property type="entry name" value="Poly_Biosynth_Transport"/>
</dbReference>
<feature type="transmembrane region" description="Helical" evidence="6">
    <location>
        <begin position="392"/>
        <end position="413"/>
    </location>
</feature>
<organism evidence="7 8">
    <name type="scientific">Candidatus Uhrbacteria bacterium RIFCSPLOWO2_02_FULL_48_12</name>
    <dbReference type="NCBI Taxonomy" id="1802407"/>
    <lineage>
        <taxon>Bacteria</taxon>
        <taxon>Candidatus Uhriibacteriota</taxon>
    </lineage>
</organism>